<evidence type="ECO:0000256" key="3">
    <source>
        <dbReference type="ARBA" id="ARBA00022833"/>
    </source>
</evidence>
<dbReference type="EMBL" id="JALJOQ010000238">
    <property type="protein sequence ID" value="KAK9787877.1"/>
    <property type="molecule type" value="Genomic_DNA"/>
</dbReference>
<keyword evidence="3" id="KW-0862">Zinc</keyword>
<feature type="domain" description="RanBP2-type" evidence="6">
    <location>
        <begin position="168"/>
        <end position="197"/>
    </location>
</feature>
<feature type="region of interest" description="Disordered" evidence="5">
    <location>
        <begin position="136"/>
        <end position="165"/>
    </location>
</feature>
<dbReference type="Proteomes" id="UP001465755">
    <property type="component" value="Unassembled WGS sequence"/>
</dbReference>
<comment type="caution">
    <text evidence="7">The sequence shown here is derived from an EMBL/GenBank/DDBJ whole genome shotgun (WGS) entry which is preliminary data.</text>
</comment>
<dbReference type="GO" id="GO:0008270">
    <property type="term" value="F:zinc ion binding"/>
    <property type="evidence" value="ECO:0007669"/>
    <property type="project" value="UniProtKB-KW"/>
</dbReference>
<dbReference type="PROSITE" id="PS50199">
    <property type="entry name" value="ZF_RANBP2_2"/>
    <property type="match status" value="4"/>
</dbReference>
<evidence type="ECO:0000256" key="2">
    <source>
        <dbReference type="ARBA" id="ARBA00022771"/>
    </source>
</evidence>
<accession>A0AAW1NNN1</accession>
<name>A0AAW1NNN1_9CHLO</name>
<evidence type="ECO:0000256" key="4">
    <source>
        <dbReference type="PROSITE-ProRule" id="PRU00322"/>
    </source>
</evidence>
<evidence type="ECO:0000259" key="6">
    <source>
        <dbReference type="PROSITE" id="PS50199"/>
    </source>
</evidence>
<proteinExistence type="predicted"/>
<dbReference type="InterPro" id="IPR036443">
    <property type="entry name" value="Znf_RanBP2_sf"/>
</dbReference>
<dbReference type="SUPFAM" id="SSF90209">
    <property type="entry name" value="Ran binding protein zinc finger-like"/>
    <property type="match status" value="4"/>
</dbReference>
<feature type="region of interest" description="Disordered" evidence="5">
    <location>
        <begin position="319"/>
        <end position="338"/>
    </location>
</feature>
<dbReference type="GO" id="GO:0003729">
    <property type="term" value="F:mRNA binding"/>
    <property type="evidence" value="ECO:0007669"/>
    <property type="project" value="TreeGrafter"/>
</dbReference>
<feature type="domain" description="RanBP2-type" evidence="6">
    <location>
        <begin position="228"/>
        <end position="257"/>
    </location>
</feature>
<dbReference type="Pfam" id="PF00641">
    <property type="entry name" value="Zn_ribbon_RanBP"/>
    <property type="match status" value="4"/>
</dbReference>
<dbReference type="AlphaFoldDB" id="A0AAW1NNN1"/>
<dbReference type="InterPro" id="IPR001876">
    <property type="entry name" value="Znf_RanBP2"/>
</dbReference>
<protein>
    <recommendedName>
        <fullName evidence="6">RanBP2-type domain-containing protein</fullName>
    </recommendedName>
</protein>
<dbReference type="PROSITE" id="PS01358">
    <property type="entry name" value="ZF_RANBP2_1"/>
    <property type="match status" value="4"/>
</dbReference>
<sequence length="429" mass="47405">MARERPDIIHSLPEQKLALLVKQELPYEERKITNAKARLNASYLDKQSLPLGVGGVASTQDLCRLLIGAYYSIRQARKIEEQVEEAPRLHQAAFLDAVTALIPDVMQLMASAPDPAAIAKADAVAKTKEDMAFLPVRPNAGRGRGRDRESSAGLGRSMSRQDSRTELRPGDWICEVCKQHNFASRQDCYRCNAEKPGWSATMDEEVSMPRRQMTPPPVIGMDQDSGMRPGDWSCPECNNVNFARRMECNRCNMPRPAETIPRGGIAKPAFDDTRYADRRTDFASQGVKQGDWFCPECNAHNFASRRECFKCNVLRPAGAGGGGGGPRAAPPPFEDRRYSNRRTDIAPAGARQGDWFCGDCGAHNFASRTQCFQCESPKASGKSVTVIVKGTVVFSQAVVVISDHAQASEKGLQFARYDLERCESPPQYI</sequence>
<evidence type="ECO:0000256" key="5">
    <source>
        <dbReference type="SAM" id="MobiDB-lite"/>
    </source>
</evidence>
<organism evidence="7 8">
    <name type="scientific">Symbiochloris irregularis</name>
    <dbReference type="NCBI Taxonomy" id="706552"/>
    <lineage>
        <taxon>Eukaryota</taxon>
        <taxon>Viridiplantae</taxon>
        <taxon>Chlorophyta</taxon>
        <taxon>core chlorophytes</taxon>
        <taxon>Trebouxiophyceae</taxon>
        <taxon>Trebouxiales</taxon>
        <taxon>Trebouxiaceae</taxon>
        <taxon>Symbiochloris</taxon>
    </lineage>
</organism>
<keyword evidence="8" id="KW-1185">Reference proteome</keyword>
<dbReference type="PANTHER" id="PTHR23111">
    <property type="entry name" value="ZINC FINGER PROTEIN"/>
    <property type="match status" value="1"/>
</dbReference>
<gene>
    <name evidence="7" type="ORF">WJX73_006120</name>
</gene>
<evidence type="ECO:0000256" key="1">
    <source>
        <dbReference type="ARBA" id="ARBA00022723"/>
    </source>
</evidence>
<evidence type="ECO:0000313" key="7">
    <source>
        <dbReference type="EMBL" id="KAK9787877.1"/>
    </source>
</evidence>
<evidence type="ECO:0000313" key="8">
    <source>
        <dbReference type="Proteomes" id="UP001465755"/>
    </source>
</evidence>
<feature type="domain" description="RanBP2-type" evidence="6">
    <location>
        <begin position="288"/>
        <end position="317"/>
    </location>
</feature>
<dbReference type="Gene3D" id="4.10.1060.10">
    <property type="entry name" value="Zinc finger, RanBP2-type"/>
    <property type="match status" value="4"/>
</dbReference>
<keyword evidence="1" id="KW-0479">Metal-binding</keyword>
<feature type="domain" description="RanBP2-type" evidence="6">
    <location>
        <begin position="351"/>
        <end position="380"/>
    </location>
</feature>
<dbReference type="SMART" id="SM00547">
    <property type="entry name" value="ZnF_RBZ"/>
    <property type="match status" value="4"/>
</dbReference>
<keyword evidence="2 4" id="KW-0863">Zinc-finger</keyword>
<reference evidence="7 8" key="1">
    <citation type="journal article" date="2024" name="Nat. Commun.">
        <title>Phylogenomics reveals the evolutionary origins of lichenization in chlorophyte algae.</title>
        <authorList>
            <person name="Puginier C."/>
            <person name="Libourel C."/>
            <person name="Otte J."/>
            <person name="Skaloud P."/>
            <person name="Haon M."/>
            <person name="Grisel S."/>
            <person name="Petersen M."/>
            <person name="Berrin J.G."/>
            <person name="Delaux P.M."/>
            <person name="Dal Grande F."/>
            <person name="Keller J."/>
        </authorList>
    </citation>
    <scope>NUCLEOTIDE SEQUENCE [LARGE SCALE GENOMIC DNA]</scope>
    <source>
        <strain evidence="7 8">SAG 2036</strain>
    </source>
</reference>
<dbReference type="PANTHER" id="PTHR23111:SF40">
    <property type="entry name" value="RNA-BINDING PROTEIN INVOLVED IN HETEROCHROMATIN ASSEMBLY-RELATED"/>
    <property type="match status" value="1"/>
</dbReference>